<name>A0A4S8LXD5_DENBC</name>
<protein>
    <submittedName>
        <fullName evidence="2">Uncharacterized protein</fullName>
    </submittedName>
</protein>
<dbReference type="AlphaFoldDB" id="A0A4S8LXD5"/>
<evidence type="ECO:0000313" key="3">
    <source>
        <dbReference type="Proteomes" id="UP000297245"/>
    </source>
</evidence>
<dbReference type="Proteomes" id="UP000297245">
    <property type="component" value="Unassembled WGS sequence"/>
</dbReference>
<evidence type="ECO:0000256" key="1">
    <source>
        <dbReference type="SAM" id="MobiDB-lite"/>
    </source>
</evidence>
<feature type="region of interest" description="Disordered" evidence="1">
    <location>
        <begin position="47"/>
        <end position="79"/>
    </location>
</feature>
<sequence length="122" mass="13470">MPSFGQGPSTQALAQQQQAMQFMPPQAQTLTKFSVCSILGGVQDDFLNESLSEGGGTGKPDKATVFSQEEEEEEEATKRRKVPLVKLDFSVAETGEKLKERLENIRQLVPHDKESLFKANSL</sequence>
<keyword evidence="3" id="KW-1185">Reference proteome</keyword>
<dbReference type="OrthoDB" id="3248441at2759"/>
<reference evidence="2 3" key="1">
    <citation type="journal article" date="2019" name="Nat. Ecol. Evol.">
        <title>Megaphylogeny resolves global patterns of mushroom evolution.</title>
        <authorList>
            <person name="Varga T."/>
            <person name="Krizsan K."/>
            <person name="Foldi C."/>
            <person name="Dima B."/>
            <person name="Sanchez-Garcia M."/>
            <person name="Sanchez-Ramirez S."/>
            <person name="Szollosi G.J."/>
            <person name="Szarkandi J.G."/>
            <person name="Papp V."/>
            <person name="Albert L."/>
            <person name="Andreopoulos W."/>
            <person name="Angelini C."/>
            <person name="Antonin V."/>
            <person name="Barry K.W."/>
            <person name="Bougher N.L."/>
            <person name="Buchanan P."/>
            <person name="Buyck B."/>
            <person name="Bense V."/>
            <person name="Catcheside P."/>
            <person name="Chovatia M."/>
            <person name="Cooper J."/>
            <person name="Damon W."/>
            <person name="Desjardin D."/>
            <person name="Finy P."/>
            <person name="Geml J."/>
            <person name="Haridas S."/>
            <person name="Hughes K."/>
            <person name="Justo A."/>
            <person name="Karasinski D."/>
            <person name="Kautmanova I."/>
            <person name="Kiss B."/>
            <person name="Kocsube S."/>
            <person name="Kotiranta H."/>
            <person name="LaButti K.M."/>
            <person name="Lechner B.E."/>
            <person name="Liimatainen K."/>
            <person name="Lipzen A."/>
            <person name="Lukacs Z."/>
            <person name="Mihaltcheva S."/>
            <person name="Morgado L.N."/>
            <person name="Niskanen T."/>
            <person name="Noordeloos M.E."/>
            <person name="Ohm R.A."/>
            <person name="Ortiz-Santana B."/>
            <person name="Ovrebo C."/>
            <person name="Racz N."/>
            <person name="Riley R."/>
            <person name="Savchenko A."/>
            <person name="Shiryaev A."/>
            <person name="Soop K."/>
            <person name="Spirin V."/>
            <person name="Szebenyi C."/>
            <person name="Tomsovsky M."/>
            <person name="Tulloss R.E."/>
            <person name="Uehling J."/>
            <person name="Grigoriev I.V."/>
            <person name="Vagvolgyi C."/>
            <person name="Papp T."/>
            <person name="Martin F.M."/>
            <person name="Miettinen O."/>
            <person name="Hibbett D.S."/>
            <person name="Nagy L.G."/>
        </authorList>
    </citation>
    <scope>NUCLEOTIDE SEQUENCE [LARGE SCALE GENOMIC DNA]</scope>
    <source>
        <strain evidence="2 3">CBS 962.96</strain>
    </source>
</reference>
<proteinExistence type="predicted"/>
<accession>A0A4S8LXD5</accession>
<dbReference type="EMBL" id="ML179238">
    <property type="protein sequence ID" value="THU93818.1"/>
    <property type="molecule type" value="Genomic_DNA"/>
</dbReference>
<organism evidence="2 3">
    <name type="scientific">Dendrothele bispora (strain CBS 962.96)</name>
    <dbReference type="NCBI Taxonomy" id="1314807"/>
    <lineage>
        <taxon>Eukaryota</taxon>
        <taxon>Fungi</taxon>
        <taxon>Dikarya</taxon>
        <taxon>Basidiomycota</taxon>
        <taxon>Agaricomycotina</taxon>
        <taxon>Agaricomycetes</taxon>
        <taxon>Agaricomycetidae</taxon>
        <taxon>Agaricales</taxon>
        <taxon>Agaricales incertae sedis</taxon>
        <taxon>Dendrothele</taxon>
    </lineage>
</organism>
<evidence type="ECO:0000313" key="2">
    <source>
        <dbReference type="EMBL" id="THU93818.1"/>
    </source>
</evidence>
<gene>
    <name evidence="2" type="ORF">K435DRAFT_861114</name>
</gene>